<dbReference type="EMBL" id="BSYO01000030">
    <property type="protein sequence ID" value="GMH26113.1"/>
    <property type="molecule type" value="Genomic_DNA"/>
</dbReference>
<gene>
    <name evidence="2" type="ORF">Nepgr_027956</name>
</gene>
<organism evidence="2 3">
    <name type="scientific">Nepenthes gracilis</name>
    <name type="common">Slender pitcher plant</name>
    <dbReference type="NCBI Taxonomy" id="150966"/>
    <lineage>
        <taxon>Eukaryota</taxon>
        <taxon>Viridiplantae</taxon>
        <taxon>Streptophyta</taxon>
        <taxon>Embryophyta</taxon>
        <taxon>Tracheophyta</taxon>
        <taxon>Spermatophyta</taxon>
        <taxon>Magnoliopsida</taxon>
        <taxon>eudicotyledons</taxon>
        <taxon>Gunneridae</taxon>
        <taxon>Pentapetalae</taxon>
        <taxon>Caryophyllales</taxon>
        <taxon>Nepenthaceae</taxon>
        <taxon>Nepenthes</taxon>
    </lineage>
</organism>
<protein>
    <submittedName>
        <fullName evidence="2">Uncharacterized protein</fullName>
    </submittedName>
</protein>
<dbReference type="AlphaFoldDB" id="A0AAD3Y1Y5"/>
<keyword evidence="3" id="KW-1185">Reference proteome</keyword>
<feature type="region of interest" description="Disordered" evidence="1">
    <location>
        <begin position="84"/>
        <end position="104"/>
    </location>
</feature>
<proteinExistence type="predicted"/>
<sequence length="104" mass="11547">MWTTLTQAHLVFAEKSQRENASSEHCIFHGTVVHDHALASTNMAVLFPFSVYLSLSGKSFNKWCCSVKSRVAAVVVLMEEKGDKRQCCPGSPLHTTPPSKDKRL</sequence>
<reference evidence="2" key="1">
    <citation type="submission" date="2023-05" db="EMBL/GenBank/DDBJ databases">
        <title>Nepenthes gracilis genome sequencing.</title>
        <authorList>
            <person name="Fukushima K."/>
        </authorList>
    </citation>
    <scope>NUCLEOTIDE SEQUENCE</scope>
    <source>
        <strain evidence="2">SING2019-196</strain>
    </source>
</reference>
<accession>A0AAD3Y1Y5</accession>
<dbReference type="Proteomes" id="UP001279734">
    <property type="component" value="Unassembled WGS sequence"/>
</dbReference>
<evidence type="ECO:0000313" key="2">
    <source>
        <dbReference type="EMBL" id="GMH26113.1"/>
    </source>
</evidence>
<evidence type="ECO:0000256" key="1">
    <source>
        <dbReference type="SAM" id="MobiDB-lite"/>
    </source>
</evidence>
<evidence type="ECO:0000313" key="3">
    <source>
        <dbReference type="Proteomes" id="UP001279734"/>
    </source>
</evidence>
<name>A0AAD3Y1Y5_NEPGR</name>
<comment type="caution">
    <text evidence="2">The sequence shown here is derived from an EMBL/GenBank/DDBJ whole genome shotgun (WGS) entry which is preliminary data.</text>
</comment>